<comment type="subcellular location">
    <subcellularLocation>
        <location evidence="1">Cytoplasm</location>
    </subcellularLocation>
</comment>
<keyword evidence="3" id="KW-0597">Phosphoprotein</keyword>
<evidence type="ECO:0000256" key="1">
    <source>
        <dbReference type="ARBA" id="ARBA00004496"/>
    </source>
</evidence>
<dbReference type="InterPro" id="IPR037362">
    <property type="entry name" value="CAS_fam"/>
</dbReference>
<keyword evidence="7" id="KW-1185">Reference proteome</keyword>
<feature type="compositionally biased region" description="Pro residues" evidence="4">
    <location>
        <begin position="805"/>
        <end position="814"/>
    </location>
</feature>
<dbReference type="WBParaSite" id="ACRNAN_scaffold6100.g29684.t1">
    <property type="protein sequence ID" value="ACRNAN_scaffold6100.g29684.t1"/>
    <property type="gene ID" value="ACRNAN_scaffold6100.g29684"/>
</dbReference>
<dbReference type="PANTHER" id="PTHR10654">
    <property type="entry name" value="CAS SCAFFOLDING PROTEIN"/>
    <property type="match status" value="1"/>
</dbReference>
<feature type="region of interest" description="Disordered" evidence="4">
    <location>
        <begin position="477"/>
        <end position="513"/>
    </location>
</feature>
<feature type="compositionally biased region" description="Polar residues" evidence="4">
    <location>
        <begin position="175"/>
        <end position="208"/>
    </location>
</feature>
<dbReference type="InterPro" id="IPR014928">
    <property type="entry name" value="Serine_rich_dom"/>
</dbReference>
<feature type="region of interest" description="Disordered" evidence="4">
    <location>
        <begin position="340"/>
        <end position="374"/>
    </location>
</feature>
<feature type="region of interest" description="Disordered" evidence="4">
    <location>
        <begin position="400"/>
        <end position="454"/>
    </location>
</feature>
<protein>
    <submittedName>
        <fullName evidence="8">Uncharacterized protein</fullName>
    </submittedName>
</protein>
<feature type="domain" description="Serine rich protein interaction" evidence="5">
    <location>
        <begin position="558"/>
        <end position="672"/>
    </location>
</feature>
<feature type="region of interest" description="Disordered" evidence="4">
    <location>
        <begin position="707"/>
        <end position="897"/>
    </location>
</feature>
<dbReference type="GO" id="GO:0007169">
    <property type="term" value="P:cell surface receptor protein tyrosine kinase signaling pathway"/>
    <property type="evidence" value="ECO:0007669"/>
    <property type="project" value="TreeGrafter"/>
</dbReference>
<accession>A0A914E6U5</accession>
<feature type="compositionally biased region" description="Low complexity" evidence="4">
    <location>
        <begin position="405"/>
        <end position="415"/>
    </location>
</feature>
<feature type="region of interest" description="Disordered" evidence="4">
    <location>
        <begin position="134"/>
        <end position="265"/>
    </location>
</feature>
<feature type="region of interest" description="Disordered" evidence="4">
    <location>
        <begin position="682"/>
        <end position="701"/>
    </location>
</feature>
<dbReference type="Gene3D" id="1.20.120.830">
    <property type="entry name" value="Serine-rich domain"/>
    <property type="match status" value="1"/>
</dbReference>
<dbReference type="InterPro" id="IPR021901">
    <property type="entry name" value="CAS_C"/>
</dbReference>
<dbReference type="GO" id="GO:0016477">
    <property type="term" value="P:cell migration"/>
    <property type="evidence" value="ECO:0007669"/>
    <property type="project" value="TreeGrafter"/>
</dbReference>
<dbReference type="Proteomes" id="UP000887540">
    <property type="component" value="Unplaced"/>
</dbReference>
<dbReference type="AlphaFoldDB" id="A0A914E6U5"/>
<feature type="compositionally biased region" description="Low complexity" evidence="4">
    <location>
        <begin position="209"/>
        <end position="218"/>
    </location>
</feature>
<evidence type="ECO:0000259" key="6">
    <source>
        <dbReference type="Pfam" id="PF12026"/>
    </source>
</evidence>
<evidence type="ECO:0000313" key="8">
    <source>
        <dbReference type="WBParaSite" id="ACRNAN_scaffold6100.g29684.t1"/>
    </source>
</evidence>
<dbReference type="Pfam" id="PF08824">
    <property type="entry name" value="Serine_rich"/>
    <property type="match status" value="1"/>
</dbReference>
<feature type="compositionally biased region" description="Polar residues" evidence="4">
    <location>
        <begin position="421"/>
        <end position="435"/>
    </location>
</feature>
<evidence type="ECO:0000259" key="5">
    <source>
        <dbReference type="Pfam" id="PF08824"/>
    </source>
</evidence>
<dbReference type="InterPro" id="IPR038319">
    <property type="entry name" value="Serine_rich_sf"/>
</dbReference>
<feature type="compositionally biased region" description="Polar residues" evidence="4">
    <location>
        <begin position="365"/>
        <end position="374"/>
    </location>
</feature>
<dbReference type="GO" id="GO:0005737">
    <property type="term" value="C:cytoplasm"/>
    <property type="evidence" value="ECO:0007669"/>
    <property type="project" value="UniProtKB-SubCell"/>
</dbReference>
<reference evidence="8" key="1">
    <citation type="submission" date="2022-11" db="UniProtKB">
        <authorList>
            <consortium name="WormBaseParasite"/>
        </authorList>
    </citation>
    <scope>IDENTIFICATION</scope>
</reference>
<dbReference type="Gene3D" id="1.20.120.230">
    <property type="entry name" value="Alpha-catenin/vinculin-like"/>
    <property type="match status" value="1"/>
</dbReference>
<feature type="domain" description="CAS family C-terminal" evidence="6">
    <location>
        <begin position="944"/>
        <end position="1008"/>
    </location>
</feature>
<evidence type="ECO:0000256" key="3">
    <source>
        <dbReference type="ARBA" id="ARBA00022553"/>
    </source>
</evidence>
<evidence type="ECO:0000256" key="4">
    <source>
        <dbReference type="SAM" id="MobiDB-lite"/>
    </source>
</evidence>
<dbReference type="Pfam" id="PF12026">
    <property type="entry name" value="CAS_C"/>
    <property type="match status" value="1"/>
</dbReference>
<feature type="compositionally biased region" description="Polar residues" evidence="4">
    <location>
        <begin position="847"/>
        <end position="869"/>
    </location>
</feature>
<feature type="compositionally biased region" description="Polar residues" evidence="4">
    <location>
        <begin position="727"/>
        <end position="745"/>
    </location>
</feature>
<evidence type="ECO:0000313" key="7">
    <source>
        <dbReference type="Proteomes" id="UP000887540"/>
    </source>
</evidence>
<feature type="compositionally biased region" description="Polar residues" evidence="4">
    <location>
        <begin position="344"/>
        <end position="357"/>
    </location>
</feature>
<proteinExistence type="predicted"/>
<sequence>MLEDAFFRSPFLRDKLTPSFFSNGNRDFDRMFSDSDPFHRDFYGGDFLNSNGRRYSTASNVSASSQQNPGVVRHVPIKIEGSRTSLDYRNGSEPRNFSSMAHENQALPNRKEVPIRLRDPDSISVHSAQFPTIEKSLPIMRRTQSSGRVSPDEMPYSSATLPPQPPQRRYFAQLLNKNRPGQPSDNSFPLLSESRVPSQHQYSTNDENGSISSSTTSTLGGGSPTISYRSVPITRRPSESITVASKPESERPSTPKARPKSPSLARLQQGLRKAHIFPSCVRGNETSDESDDQLKRIKNSNENIIPIKIHQSSPQINGRSSFVDPVEEAIRSLESFDPNRIIESATSKQQQTPNRNWTNEHRQHASGSDTDSGSIIVRNTESTAADSPTSSGIVADITEEDYPRSNTFSSNNTSSYDLASAENSPIKSQRLQTLQPQPPAISRTAIPASPQKATISFPNRPGYLPMMSANLVHLNETESRGSPTSNGYQYRTPHTNYGSLQRSNTKPSSREPEYLPQISEHDVNDEMSMQKRLLCTQMTDCAKVIEINAIKMGQYTAPAGWRQPHILQRNLTGIQDTTYTIEAALDELIDCLSRISMNRADPKFEEYRQLASPLKTSQVLIHRLRATLDATQWTLSSLARMHNTPGGNDALDQFVAVLYQLPKDCRKLVQWVYLLGTTGPPSSASFLPNSSTPTPTLETIQNRPLMSPYANVHPSEYRLPHPLPEAPSSQSSTLIRDQKSRQTPTLDVRQSFEQNSRLPQRTEPVRPVMNGREPSFTTSPIPYSEKYQEPKNSTNRQTWQTPTPQYTPPTPLIPPTTEEIIMDGGESTSSAGSTIEMPSPQPPTVSKVDSSGDSTPTATITRNNSQNQDPPTPTPMTATLKRRSSLEKEVVEEDDVASNADSRVVFEEDDLMSVASESVGNLYDDYAYVDDPRNAPPSSTRARPARNIPKINPNIIKDLAEEERELLKFYEPQLESHTGNLCKLIEEFFTVVEEHQAPTKFVQKIRLVKFGTPFFRYQYNLDHTRGSNFGVYR</sequence>
<name>A0A914E6U5_9BILA</name>
<dbReference type="PANTHER" id="PTHR10654:SF18">
    <property type="entry name" value="IP17195P"/>
    <property type="match status" value="1"/>
</dbReference>
<organism evidence="7 8">
    <name type="scientific">Acrobeloides nanus</name>
    <dbReference type="NCBI Taxonomy" id="290746"/>
    <lineage>
        <taxon>Eukaryota</taxon>
        <taxon>Metazoa</taxon>
        <taxon>Ecdysozoa</taxon>
        <taxon>Nematoda</taxon>
        <taxon>Chromadorea</taxon>
        <taxon>Rhabditida</taxon>
        <taxon>Tylenchina</taxon>
        <taxon>Cephalobomorpha</taxon>
        <taxon>Cephaloboidea</taxon>
        <taxon>Cephalobidae</taxon>
        <taxon>Acrobeloides</taxon>
    </lineage>
</organism>
<feature type="compositionally biased region" description="Polar residues" evidence="4">
    <location>
        <begin position="480"/>
        <end position="507"/>
    </location>
</feature>
<dbReference type="GO" id="GO:0005886">
    <property type="term" value="C:plasma membrane"/>
    <property type="evidence" value="ECO:0007669"/>
    <property type="project" value="TreeGrafter"/>
</dbReference>
<evidence type="ECO:0000256" key="2">
    <source>
        <dbReference type="ARBA" id="ARBA00022490"/>
    </source>
</evidence>
<keyword evidence="2" id="KW-0963">Cytoplasm</keyword>